<evidence type="ECO:0000256" key="2">
    <source>
        <dbReference type="SAM" id="SignalP"/>
    </source>
</evidence>
<dbReference type="OMA" id="ACDGNDS"/>
<keyword evidence="4" id="KW-1185">Reference proteome</keyword>
<keyword evidence="2" id="KW-0732">Signal</keyword>
<dbReference type="Gramene" id="CDY58225">
    <property type="protein sequence ID" value="CDY58225"/>
    <property type="gene ID" value="GSBRNA2T00023286001"/>
</dbReference>
<feature type="chain" id="PRO_5044540019" evidence="2">
    <location>
        <begin position="23"/>
        <end position="126"/>
    </location>
</feature>
<dbReference type="OrthoDB" id="1916993at2759"/>
<dbReference type="PANTHER" id="PTHR34376">
    <property type="entry name" value="SERINE PROTEASE INHIBITOR, KAZAL-TYPE FAMILY PROTEIN"/>
    <property type="match status" value="1"/>
</dbReference>
<proteinExistence type="predicted"/>
<dbReference type="AlphaFoldDB" id="A0A078IZX2"/>
<feature type="transmembrane region" description="Helical" evidence="1">
    <location>
        <begin position="105"/>
        <end position="125"/>
    </location>
</feature>
<dbReference type="Gene3D" id="3.30.60.30">
    <property type="match status" value="1"/>
</dbReference>
<protein>
    <submittedName>
        <fullName evidence="3">BnaA09g52200D protein</fullName>
    </submittedName>
</protein>
<organism evidence="3 4">
    <name type="scientific">Brassica napus</name>
    <name type="common">Rape</name>
    <dbReference type="NCBI Taxonomy" id="3708"/>
    <lineage>
        <taxon>Eukaryota</taxon>
        <taxon>Viridiplantae</taxon>
        <taxon>Streptophyta</taxon>
        <taxon>Embryophyta</taxon>
        <taxon>Tracheophyta</taxon>
        <taxon>Spermatophyta</taxon>
        <taxon>Magnoliopsida</taxon>
        <taxon>eudicotyledons</taxon>
        <taxon>Gunneridae</taxon>
        <taxon>Pentapetalae</taxon>
        <taxon>rosids</taxon>
        <taxon>malvids</taxon>
        <taxon>Brassicales</taxon>
        <taxon>Brassicaceae</taxon>
        <taxon>Brassiceae</taxon>
        <taxon>Brassica</taxon>
    </lineage>
</organism>
<dbReference type="Proteomes" id="UP000028999">
    <property type="component" value="Unassembled WGS sequence"/>
</dbReference>
<name>A0A078IZX2_BRANA</name>
<dbReference type="KEGG" id="bna:106430085"/>
<dbReference type="RefSeq" id="XP_013726319.1">
    <property type="nucleotide sequence ID" value="XM_013870865.3"/>
</dbReference>
<keyword evidence="1" id="KW-0812">Transmembrane</keyword>
<reference evidence="3 4" key="1">
    <citation type="journal article" date="2014" name="Science">
        <title>Plant genetics. Early allopolyploid evolution in the post-Neolithic Brassica napus oilseed genome.</title>
        <authorList>
            <person name="Chalhoub B."/>
            <person name="Denoeud F."/>
            <person name="Liu S."/>
            <person name="Parkin I.A."/>
            <person name="Tang H."/>
            <person name="Wang X."/>
            <person name="Chiquet J."/>
            <person name="Belcram H."/>
            <person name="Tong C."/>
            <person name="Samans B."/>
            <person name="Correa M."/>
            <person name="Da Silva C."/>
            <person name="Just J."/>
            <person name="Falentin C."/>
            <person name="Koh C.S."/>
            <person name="Le Clainche I."/>
            <person name="Bernard M."/>
            <person name="Bento P."/>
            <person name="Noel B."/>
            <person name="Labadie K."/>
            <person name="Alberti A."/>
            <person name="Charles M."/>
            <person name="Arnaud D."/>
            <person name="Guo H."/>
            <person name="Daviaud C."/>
            <person name="Alamery S."/>
            <person name="Jabbari K."/>
            <person name="Zhao M."/>
            <person name="Edger P.P."/>
            <person name="Chelaifa H."/>
            <person name="Tack D."/>
            <person name="Lassalle G."/>
            <person name="Mestiri I."/>
            <person name="Schnel N."/>
            <person name="Le Paslier M.C."/>
            <person name="Fan G."/>
            <person name="Renault V."/>
            <person name="Bayer P.E."/>
            <person name="Golicz A.A."/>
            <person name="Manoli S."/>
            <person name="Lee T.H."/>
            <person name="Thi V.H."/>
            <person name="Chalabi S."/>
            <person name="Hu Q."/>
            <person name="Fan C."/>
            <person name="Tollenaere R."/>
            <person name="Lu Y."/>
            <person name="Battail C."/>
            <person name="Shen J."/>
            <person name="Sidebottom C.H."/>
            <person name="Wang X."/>
            <person name="Canaguier A."/>
            <person name="Chauveau A."/>
            <person name="Berard A."/>
            <person name="Deniot G."/>
            <person name="Guan M."/>
            <person name="Liu Z."/>
            <person name="Sun F."/>
            <person name="Lim Y.P."/>
            <person name="Lyons E."/>
            <person name="Town C.D."/>
            <person name="Bancroft I."/>
            <person name="Wang X."/>
            <person name="Meng J."/>
            <person name="Ma J."/>
            <person name="Pires J.C."/>
            <person name="King G.J."/>
            <person name="Brunel D."/>
            <person name="Delourme R."/>
            <person name="Renard M."/>
            <person name="Aury J.M."/>
            <person name="Adams K.L."/>
            <person name="Batley J."/>
            <person name="Snowdon R.J."/>
            <person name="Tost J."/>
            <person name="Edwards D."/>
            <person name="Zhou Y."/>
            <person name="Hua W."/>
            <person name="Sharpe A.G."/>
            <person name="Paterson A.H."/>
            <person name="Guan C."/>
            <person name="Wincker P."/>
        </authorList>
    </citation>
    <scope>NUCLEOTIDE SEQUENCE [LARGE SCALE GENOMIC DNA]</scope>
    <source>
        <strain evidence="4">cv. Darmor-bzh</strain>
    </source>
</reference>
<gene>
    <name evidence="3" type="primary">BnaA09g52200D</name>
    <name evidence="3" type="ORF">GSBRNA2T00023286001</name>
</gene>
<dbReference type="PaxDb" id="3708-A0A078IZX2"/>
<keyword evidence="1" id="KW-0472">Membrane</keyword>
<dbReference type="STRING" id="3708.A0A078IZX2"/>
<evidence type="ECO:0000313" key="4">
    <source>
        <dbReference type="Proteomes" id="UP000028999"/>
    </source>
</evidence>
<dbReference type="EMBL" id="LK033647">
    <property type="protein sequence ID" value="CDY58225.1"/>
    <property type="molecule type" value="Genomic_DNA"/>
</dbReference>
<sequence length="126" mass="13308">MSTFSPSLVLSLILLNLLLVSSTTEMIKEGEIRLPSEKINGQFCNATAKPVSCPVKCFRADPVCGEDSVTYWCGCADALCHGVRVSKPGACDVGNGVGLSVPGQALLLIHIVWLVALAFSILLGLF</sequence>
<accession>A0A078IZX2</accession>
<dbReference type="FunFam" id="3.30.60.30:FF:000116">
    <property type="entry name" value="Serine protease inhibitor, Kazal-type family protein"/>
    <property type="match status" value="1"/>
</dbReference>
<evidence type="ECO:0000313" key="3">
    <source>
        <dbReference type="EMBL" id="CDY58225.1"/>
    </source>
</evidence>
<feature type="signal peptide" evidence="2">
    <location>
        <begin position="1"/>
        <end position="22"/>
    </location>
</feature>
<dbReference type="PANTHER" id="PTHR34376:SF2">
    <property type="entry name" value="SERINE PROTEASE INHIBITOR, KAZAL-TYPE FAMILY PROTEIN"/>
    <property type="match status" value="1"/>
</dbReference>
<evidence type="ECO:0000256" key="1">
    <source>
        <dbReference type="SAM" id="Phobius"/>
    </source>
</evidence>
<dbReference type="GeneID" id="106430085"/>
<keyword evidence="1" id="KW-1133">Transmembrane helix</keyword>